<dbReference type="OrthoDB" id="5329963at2"/>
<evidence type="ECO:0000313" key="2">
    <source>
        <dbReference type="EMBL" id="ANV98395.1"/>
    </source>
</evidence>
<dbReference type="Gene3D" id="3.40.50.150">
    <property type="entry name" value="Vaccinia Virus protein VP39"/>
    <property type="match status" value="1"/>
</dbReference>
<dbReference type="EMBL" id="CP016503">
    <property type="protein sequence ID" value="ANV98395.1"/>
    <property type="molecule type" value="Genomic_DNA"/>
</dbReference>
<dbReference type="InterPro" id="IPR006342">
    <property type="entry name" value="FkbM_mtfrase"/>
</dbReference>
<name>A0A1B1U6T6_9HELI</name>
<feature type="domain" description="Methyltransferase FkbM" evidence="1">
    <location>
        <begin position="3"/>
        <end position="144"/>
    </location>
</feature>
<protein>
    <recommendedName>
        <fullName evidence="1">Methyltransferase FkbM domain-containing protein</fullName>
    </recommendedName>
</protein>
<dbReference type="NCBIfam" id="TIGR01444">
    <property type="entry name" value="fkbM_fam"/>
    <property type="match status" value="1"/>
</dbReference>
<dbReference type="AlphaFoldDB" id="A0A1B1U6T6"/>
<evidence type="ECO:0000259" key="1">
    <source>
        <dbReference type="Pfam" id="PF05050"/>
    </source>
</evidence>
<keyword evidence="3" id="KW-1185">Reference proteome</keyword>
<dbReference type="STRING" id="222136.BBW65_06115"/>
<accession>A0A1B1U6T6</accession>
<evidence type="ECO:0000313" key="3">
    <source>
        <dbReference type="Proteomes" id="UP000092884"/>
    </source>
</evidence>
<sequence>MIDCGAFDGDTALKFVEVCPNYSKIYALEPNSEFVPRLKQATKQLNIEIFEVGAYSSKGVLRFESHDSGCSKVVEDGSFSIQTDRIDSLVKDTEKPITFIKMDIEGSELEALRGAESTIKKYKPKLAICVYHRRNDLIEIPKLLQTFNPNYRFYLRNHQCVPEDTVLYAL</sequence>
<dbReference type="InterPro" id="IPR029063">
    <property type="entry name" value="SAM-dependent_MTases_sf"/>
</dbReference>
<dbReference type="Pfam" id="PF05050">
    <property type="entry name" value="Methyltransf_21"/>
    <property type="match status" value="1"/>
</dbReference>
<proteinExistence type="predicted"/>
<dbReference type="InterPro" id="IPR052514">
    <property type="entry name" value="SAM-dependent_MTase"/>
</dbReference>
<dbReference type="Proteomes" id="UP000092884">
    <property type="component" value="Chromosome"/>
</dbReference>
<dbReference type="RefSeq" id="WP_066341081.1">
    <property type="nucleotide sequence ID" value="NZ_CP016503.1"/>
</dbReference>
<dbReference type="PANTHER" id="PTHR34203:SF15">
    <property type="entry name" value="SLL1173 PROTEIN"/>
    <property type="match status" value="1"/>
</dbReference>
<dbReference type="PANTHER" id="PTHR34203">
    <property type="entry name" value="METHYLTRANSFERASE, FKBM FAMILY PROTEIN"/>
    <property type="match status" value="1"/>
</dbReference>
<dbReference type="SUPFAM" id="SSF53335">
    <property type="entry name" value="S-adenosyl-L-methionine-dependent methyltransferases"/>
    <property type="match status" value="1"/>
</dbReference>
<gene>
    <name evidence="2" type="ORF">BBW65_06115</name>
</gene>
<organism evidence="2 3">
    <name type="scientific">Helicobacter enhydrae</name>
    <dbReference type="NCBI Taxonomy" id="222136"/>
    <lineage>
        <taxon>Bacteria</taxon>
        <taxon>Pseudomonadati</taxon>
        <taxon>Campylobacterota</taxon>
        <taxon>Epsilonproteobacteria</taxon>
        <taxon>Campylobacterales</taxon>
        <taxon>Helicobacteraceae</taxon>
        <taxon>Helicobacter</taxon>
    </lineage>
</organism>
<reference evidence="3" key="1">
    <citation type="submission" date="2016-07" db="EMBL/GenBank/DDBJ databases">
        <authorList>
            <person name="Florea S."/>
            <person name="Webb J.S."/>
            <person name="Jaromczyk J."/>
            <person name="Schardl C.L."/>
        </authorList>
    </citation>
    <scope>NUCLEOTIDE SEQUENCE [LARGE SCALE GENOMIC DNA]</scope>
    <source>
        <strain evidence="3">MIT 01-6242</strain>
    </source>
</reference>
<dbReference type="KEGG" id="het:BBW65_06115"/>